<dbReference type="HOGENOM" id="CLU_019775_1_0_9"/>
<dbReference type="AlphaFoldDB" id="B1C8L7"/>
<dbReference type="Proteomes" id="UP000005178">
    <property type="component" value="Unassembled WGS sequence"/>
</dbReference>
<dbReference type="GeneID" id="98001438"/>
<dbReference type="InterPro" id="IPR022385">
    <property type="entry name" value="Rhs_assc_core"/>
</dbReference>
<comment type="caution">
    <text evidence="1">The sequence shown here is derived from an EMBL/GenBank/DDBJ whole genome shotgun (WGS) entry which is preliminary data.</text>
</comment>
<dbReference type="STRING" id="445971.ANASTE_01631"/>
<dbReference type="eggNOG" id="COG3209">
    <property type="taxonomic scope" value="Bacteria"/>
</dbReference>
<organism evidence="1 2">
    <name type="scientific">Anaerofustis stercorihominis DSM 17244</name>
    <dbReference type="NCBI Taxonomy" id="445971"/>
    <lineage>
        <taxon>Bacteria</taxon>
        <taxon>Bacillati</taxon>
        <taxon>Bacillota</taxon>
        <taxon>Clostridia</taxon>
        <taxon>Eubacteriales</taxon>
        <taxon>Eubacteriaceae</taxon>
        <taxon>Anaerofustis</taxon>
    </lineage>
</organism>
<keyword evidence="2" id="KW-1185">Reference proteome</keyword>
<name>B1C8L7_9FIRM</name>
<dbReference type="EMBL" id="ABIL02000006">
    <property type="protein sequence ID" value="EDS71927.1"/>
    <property type="molecule type" value="Genomic_DNA"/>
</dbReference>
<dbReference type="Gene3D" id="2.180.10.10">
    <property type="entry name" value="RHS repeat-associated core"/>
    <property type="match status" value="1"/>
</dbReference>
<sequence length="279" mass="31554">MTSAPKLAVRDYHYDGGNLLYTTDSQMNDIKVSENILNIDGNVISSARLNNNQVKYYSYNKDTRNSTSTLVGDDNVGIVAYKYDEFGETEKLGNATFENEICYTGQVYDKETGDYYYNARYYSPEDGRFVTVDTYRGELEEPLSLHLYAYCANNPINFTDPSGHFAISVGIPATGIVISLKGFVTSVVIGGSIAVGKKVYDSFKYNRGNKYKVKLEIDKPKGINGKTGFAAMAEHWKNIKGSTKTKLKKFLPRKYHYRRYHLHARITKNGKTIKRILII</sequence>
<reference evidence="1" key="2">
    <citation type="submission" date="2013-08" db="EMBL/GenBank/DDBJ databases">
        <title>Draft genome sequence of Anaerofustis stercorihominis (DSM 17244).</title>
        <authorList>
            <person name="Sudarsanam P."/>
            <person name="Ley R."/>
            <person name="Guruge J."/>
            <person name="Turnbaugh P.J."/>
            <person name="Mahowald M."/>
            <person name="Liep D."/>
            <person name="Gordon J."/>
        </authorList>
    </citation>
    <scope>NUCLEOTIDE SEQUENCE</scope>
    <source>
        <strain evidence="1">DSM 17244</strain>
    </source>
</reference>
<dbReference type="InterPro" id="IPR050708">
    <property type="entry name" value="T6SS_VgrG/RHS"/>
</dbReference>
<proteinExistence type="predicted"/>
<accession>B1C8L7</accession>
<protein>
    <submittedName>
        <fullName evidence="1">RHS repeat-associated core domain protein</fullName>
    </submittedName>
</protein>
<dbReference type="PANTHER" id="PTHR32305">
    <property type="match status" value="1"/>
</dbReference>
<dbReference type="RefSeq" id="WP_007050397.1">
    <property type="nucleotide sequence ID" value="NZ_DS560019.1"/>
</dbReference>
<dbReference type="PANTHER" id="PTHR32305:SF15">
    <property type="entry name" value="PROTEIN RHSA-RELATED"/>
    <property type="match status" value="1"/>
</dbReference>
<evidence type="ECO:0000313" key="2">
    <source>
        <dbReference type="Proteomes" id="UP000005178"/>
    </source>
</evidence>
<reference evidence="1" key="1">
    <citation type="submission" date="2008-01" db="EMBL/GenBank/DDBJ databases">
        <authorList>
            <person name="Fulton L."/>
            <person name="Clifton S."/>
            <person name="Fulton B."/>
            <person name="Xu J."/>
            <person name="Minx P."/>
            <person name="Pepin K.H."/>
            <person name="Johnson M."/>
            <person name="Thiruvilangam P."/>
            <person name="Bhonagiri V."/>
            <person name="Nash W.E."/>
            <person name="Mardis E.R."/>
            <person name="Wilson R.K."/>
        </authorList>
    </citation>
    <scope>NUCLEOTIDE SEQUENCE [LARGE SCALE GENOMIC DNA]</scope>
    <source>
        <strain evidence="1">DSM 17244</strain>
    </source>
</reference>
<gene>
    <name evidence="1" type="ORF">ANASTE_01631</name>
</gene>
<dbReference type="NCBIfam" id="TIGR03696">
    <property type="entry name" value="Rhs_assc_core"/>
    <property type="match status" value="1"/>
</dbReference>
<evidence type="ECO:0000313" key="1">
    <source>
        <dbReference type="EMBL" id="EDS71927.1"/>
    </source>
</evidence>